<keyword evidence="3" id="KW-0548">Nucleotidyltransferase</keyword>
<dbReference type="EMBL" id="LVYK01000055">
    <property type="protein sequence ID" value="RAS73553.1"/>
    <property type="molecule type" value="Genomic_DNA"/>
</dbReference>
<dbReference type="Pfam" id="PF21368">
    <property type="entry name" value="AI2M-like_HNH"/>
    <property type="match status" value="1"/>
</dbReference>
<dbReference type="CDD" id="cd01651">
    <property type="entry name" value="RT_G2_intron"/>
    <property type="match status" value="1"/>
</dbReference>
<keyword evidence="3" id="KW-0808">Transferase</keyword>
<dbReference type="InterPro" id="IPR043502">
    <property type="entry name" value="DNA/RNA_pol_sf"/>
</dbReference>
<dbReference type="PROSITE" id="PS50878">
    <property type="entry name" value="RT_POL"/>
    <property type="match status" value="1"/>
</dbReference>
<comment type="caution">
    <text evidence="3">The sequence shown here is derived from an EMBL/GenBank/DDBJ whole genome shotgun (WGS) entry which is preliminary data.</text>
</comment>
<keyword evidence="1" id="KW-0175">Coiled coil</keyword>
<dbReference type="InterPro" id="IPR051083">
    <property type="entry name" value="GrpII_Intron_Splice-Mob/Def"/>
</dbReference>
<protein>
    <submittedName>
        <fullName evidence="3">Group II intron reverse transcriptase/maturase</fullName>
    </submittedName>
</protein>
<dbReference type="Proteomes" id="UP000250174">
    <property type="component" value="Unassembled WGS sequence"/>
</dbReference>
<dbReference type="InterPro" id="IPR000477">
    <property type="entry name" value="RT_dom"/>
</dbReference>
<keyword evidence="3" id="KW-0695">RNA-directed DNA polymerase</keyword>
<dbReference type="Pfam" id="PF01348">
    <property type="entry name" value="Intron_maturas2"/>
    <property type="match status" value="1"/>
</dbReference>
<feature type="domain" description="Reverse transcriptase" evidence="2">
    <location>
        <begin position="72"/>
        <end position="368"/>
    </location>
</feature>
<dbReference type="InterPro" id="IPR049030">
    <property type="entry name" value="AI2M-like_HNH"/>
</dbReference>
<reference evidence="3 4" key="1">
    <citation type="submission" date="2016-03" db="EMBL/GenBank/DDBJ databases">
        <title>Comparison of Bacillus endophyticus and B. anthracis characteristics using whole genome sequence analysis and microbiological techniques.</title>
        <authorList>
            <person name="Lekota K.E."/>
            <person name="Mafofo J."/>
            <person name="Rees J."/>
            <person name="Muchadeyi F.C."/>
            <person name="Madoroba E."/>
            <person name="Van Heerden H."/>
        </authorList>
    </citation>
    <scope>NUCLEOTIDE SEQUENCE [LARGE SCALE GENOMIC DNA]</scope>
    <source>
        <strain evidence="3 4">3631_10C</strain>
    </source>
</reference>
<dbReference type="InterPro" id="IPR003615">
    <property type="entry name" value="HNH_nuc"/>
</dbReference>
<dbReference type="AlphaFoldDB" id="A0AAX1Q5R4"/>
<evidence type="ECO:0000313" key="4">
    <source>
        <dbReference type="Proteomes" id="UP000250174"/>
    </source>
</evidence>
<dbReference type="InterPro" id="IPR024937">
    <property type="entry name" value="Domain_X"/>
</dbReference>
<dbReference type="SUPFAM" id="SSF56672">
    <property type="entry name" value="DNA/RNA polymerases"/>
    <property type="match status" value="1"/>
</dbReference>
<feature type="coiled-coil region" evidence="1">
    <location>
        <begin position="253"/>
        <end position="280"/>
    </location>
</feature>
<gene>
    <name evidence="3" type="ORF">A3864_19425</name>
</gene>
<proteinExistence type="predicted"/>
<dbReference type="PANTHER" id="PTHR34047">
    <property type="entry name" value="NUCLEAR INTRON MATURASE 1, MITOCHONDRIAL-RELATED"/>
    <property type="match status" value="1"/>
</dbReference>
<evidence type="ECO:0000313" key="3">
    <source>
        <dbReference type="EMBL" id="RAS73553.1"/>
    </source>
</evidence>
<sequence>MRLLRSPKVVLENLASHSNKAGYRYKKLYRNLYNPSFFLDAYQNIYAKEGNMTAGTDGLTIDGMSQTRIKELISKLKDCSYQPKPVRRVYIPKQNGKKRPLGIPSIEDKLVQEVLKNLLESIYEPTFSKYSHGFRPQKSCHTALVQIKGTFTGCRWFVEGDIEGFFDNIDHHTLINILRKRIEDEQFISLIWKFLTSGYLEEWKFHKTYSGTPQGGILSPLLANIYLNELDNFMSRYKPKFDVGKTRKINPVYSAIQHKLAHLRQELREVKGKNELRETEITKDINELIKVRDGIAAKSPMDSGYKRIQYVRYADDFLIGVIGSKEDAIKVKEDLANFLNTELKLTLSMEKTLITNTKHKVRFLGYDIKVLRDNQSKRRSNGVRTRAFSLKCEFYMPTDLIYSRLFKKGVIKVNQKTGQWKPIHRPALIKLEPLEILKNYNAEIRGTYQYYQLAVNVCHLNSYKYLLEYSMYKTLANKYRTTLAKAKQKFTVNGVFEIHYETKSGRKKEILYDRGFQRRKTPIYQRNVENFPSELNYQSRTSLIQRLMANKCEWCKTEEGSMEVHHVRRLKNLKGKKRWEIQMIARNRKTMVLCHKCHIDLHSGKLD</sequence>
<evidence type="ECO:0000259" key="2">
    <source>
        <dbReference type="PROSITE" id="PS50878"/>
    </source>
</evidence>
<dbReference type="GO" id="GO:0003964">
    <property type="term" value="F:RNA-directed DNA polymerase activity"/>
    <property type="evidence" value="ECO:0007669"/>
    <property type="project" value="UniProtKB-KW"/>
</dbReference>
<evidence type="ECO:0000256" key="1">
    <source>
        <dbReference type="SAM" id="Coils"/>
    </source>
</evidence>
<dbReference type="PANTHER" id="PTHR34047:SF8">
    <property type="entry name" value="PROTEIN YKFC"/>
    <property type="match status" value="1"/>
</dbReference>
<name>A0AAX1Q5R4_9BACI</name>
<dbReference type="SMART" id="SM00507">
    <property type="entry name" value="HNHc"/>
    <property type="match status" value="1"/>
</dbReference>
<organism evidence="3 4">
    <name type="scientific">Priestia endophytica</name>
    <dbReference type="NCBI Taxonomy" id="135735"/>
    <lineage>
        <taxon>Bacteria</taxon>
        <taxon>Bacillati</taxon>
        <taxon>Bacillota</taxon>
        <taxon>Bacilli</taxon>
        <taxon>Bacillales</taxon>
        <taxon>Bacillaceae</taxon>
        <taxon>Priestia</taxon>
    </lineage>
</organism>
<dbReference type="Pfam" id="PF00078">
    <property type="entry name" value="RVT_1"/>
    <property type="match status" value="2"/>
</dbReference>
<accession>A0AAX1Q5R4</accession>
<dbReference type="GO" id="GO:0006397">
    <property type="term" value="P:mRNA processing"/>
    <property type="evidence" value="ECO:0007669"/>
    <property type="project" value="InterPro"/>
</dbReference>